<dbReference type="GO" id="GO:0016020">
    <property type="term" value="C:membrane"/>
    <property type="evidence" value="ECO:0007669"/>
    <property type="project" value="UniProtKB-SubCell"/>
</dbReference>
<feature type="transmembrane region" description="Helical" evidence="5">
    <location>
        <begin position="310"/>
        <end position="330"/>
    </location>
</feature>
<feature type="transmembrane region" description="Helical" evidence="5">
    <location>
        <begin position="111"/>
        <end position="137"/>
    </location>
</feature>
<feature type="transmembrane region" description="Helical" evidence="5">
    <location>
        <begin position="273"/>
        <end position="290"/>
    </location>
</feature>
<feature type="transmembrane region" description="Helical" evidence="5">
    <location>
        <begin position="173"/>
        <end position="198"/>
    </location>
</feature>
<dbReference type="PANTHER" id="PTHR42718">
    <property type="entry name" value="MAJOR FACILITATOR SUPERFAMILY MULTIDRUG TRANSPORTER MFSC"/>
    <property type="match status" value="1"/>
</dbReference>
<sequence>MSRRHSTFLQSVDTEPGVILHSQQDIYHNPPKGKLKEILFITTLCSTQFFVQGAFGYILIPLTLIGKTFNQDSTTSAERQMTWHVGAYSLTVGTFILIAGKLGDIYGSNRILILGWTWFGIWSIIGGCSAFTSSPIFFDVVRAFQGIGPALLLPNALAIAGRTYPPESKKKRFIFSIFALAAPLGTSTAGAIGSAFAQYMWWPWVMWVYSIGCFVNALVAFWVIPRDVSPAQEKENNTERKIDWIGAILGVSGLLLLNISWNQAPIDGWQTPYVYVLLILGFICLFAFVLHERLVKIEPILNTTIFNKHVAAVLLTTGLGWSSFGVWFYYTFRFIQRFRNVSPLDSAAQFAPGAISGIVAAIATPKLMTIVPHGWLMTIACGAFLVGCILQAFAPVEQSYWFNTFWSFVVMAWGMDISFPASATILSDAVPAKHQGVSASLVNTVINYSIAIGLGIAGTVEAQVNRNGNQGNLDNLLVLEQLSHIQAITTAEIEAEKDASYAKMFRTPGSLMVTWTSCIVAVILNTFVNPIAIDGIGWKYYIVHIALLVRRRVMREIGFSRRNRSRLHESASVKEEEHPSTKRIITKTSFDKMNEHEGNDQVAGSLHTLIPSSLEIGLGYHTPLENKARLILSHMFSDFIPSYLRIYRDKWFPTTIGNTSAFDQMLATYAKHLLNWQRETFQDQDRSSVLSEIVFSGHVKTLAFVRLNLSIDEDDCEQVEKVITAIVALACYAHLCLDMDVWKLHMAAVGRIYEAKGFSLSPRLMALVEW</sequence>
<feature type="transmembrane region" description="Helical" evidence="5">
    <location>
        <begin position="244"/>
        <end position="261"/>
    </location>
</feature>
<keyword evidence="2 5" id="KW-0812">Transmembrane</keyword>
<keyword evidence="4 5" id="KW-0472">Membrane</keyword>
<dbReference type="InterPro" id="IPR020846">
    <property type="entry name" value="MFS_dom"/>
</dbReference>
<dbReference type="CDD" id="cd17476">
    <property type="entry name" value="MFS_Amf1_MDR_like"/>
    <property type="match status" value="1"/>
</dbReference>
<comment type="caution">
    <text evidence="7">The sequence shown here is derived from an EMBL/GenBank/DDBJ whole genome shotgun (WGS) entry which is preliminary data.</text>
</comment>
<comment type="subcellular location">
    <subcellularLocation>
        <location evidence="1">Membrane</location>
        <topology evidence="1">Multi-pass membrane protein</topology>
    </subcellularLocation>
</comment>
<proteinExistence type="predicted"/>
<dbReference type="SUPFAM" id="SSF103473">
    <property type="entry name" value="MFS general substrate transporter"/>
    <property type="match status" value="1"/>
</dbReference>
<dbReference type="PROSITE" id="PS50850">
    <property type="entry name" value="MFS"/>
    <property type="match status" value="1"/>
</dbReference>
<feature type="transmembrane region" description="Helical" evidence="5">
    <location>
        <begin position="204"/>
        <end position="224"/>
    </location>
</feature>
<feature type="transmembrane region" description="Helical" evidence="5">
    <location>
        <begin position="80"/>
        <end position="99"/>
    </location>
</feature>
<feature type="transmembrane region" description="Helical" evidence="5">
    <location>
        <begin position="143"/>
        <end position="161"/>
    </location>
</feature>
<dbReference type="InterPro" id="IPR011701">
    <property type="entry name" value="MFS"/>
</dbReference>
<reference evidence="8" key="1">
    <citation type="journal article" date="2015" name="Genome Announc.">
        <title>Draft genome sequence of Talaromyces cellulolyticus strain Y-94, a source of lignocellulosic biomass-degrading enzymes.</title>
        <authorList>
            <person name="Fujii T."/>
            <person name="Koike H."/>
            <person name="Sawayama S."/>
            <person name="Yano S."/>
            <person name="Inoue H."/>
        </authorList>
    </citation>
    <scope>NUCLEOTIDE SEQUENCE [LARGE SCALE GENOMIC DNA]</scope>
    <source>
        <strain evidence="8">Y-94</strain>
    </source>
</reference>
<feature type="transmembrane region" description="Helical" evidence="5">
    <location>
        <begin position="350"/>
        <end position="368"/>
    </location>
</feature>
<feature type="transmembrane region" description="Helical" evidence="5">
    <location>
        <begin position="38"/>
        <end position="60"/>
    </location>
</feature>
<evidence type="ECO:0000256" key="1">
    <source>
        <dbReference type="ARBA" id="ARBA00004141"/>
    </source>
</evidence>
<dbReference type="PANTHER" id="PTHR42718:SF41">
    <property type="entry name" value="MFS TRANSPORTER OF UNKOWN SPECIFICITY (AFU_ORTHOLOGUE AFUA_5G09940)-RELATED"/>
    <property type="match status" value="1"/>
</dbReference>
<feature type="transmembrane region" description="Helical" evidence="5">
    <location>
        <begin position="400"/>
        <end position="419"/>
    </location>
</feature>
<feature type="domain" description="Major facilitator superfamily (MFS) profile" evidence="6">
    <location>
        <begin position="41"/>
        <end position="498"/>
    </location>
</feature>
<evidence type="ECO:0000256" key="2">
    <source>
        <dbReference type="ARBA" id="ARBA00022692"/>
    </source>
</evidence>
<dbReference type="Pfam" id="PF07690">
    <property type="entry name" value="MFS_1"/>
    <property type="match status" value="1"/>
</dbReference>
<accession>A0A6V8HCP5</accession>
<evidence type="ECO:0000256" key="3">
    <source>
        <dbReference type="ARBA" id="ARBA00022989"/>
    </source>
</evidence>
<dbReference type="GO" id="GO:0022857">
    <property type="term" value="F:transmembrane transporter activity"/>
    <property type="evidence" value="ECO:0007669"/>
    <property type="project" value="InterPro"/>
</dbReference>
<protein>
    <recommendedName>
        <fullName evidence="6">Major facilitator superfamily (MFS) profile domain-containing protein</fullName>
    </recommendedName>
</protein>
<evidence type="ECO:0000256" key="4">
    <source>
        <dbReference type="ARBA" id="ARBA00023136"/>
    </source>
</evidence>
<keyword evidence="3 5" id="KW-1133">Transmembrane helix</keyword>
<evidence type="ECO:0000259" key="6">
    <source>
        <dbReference type="PROSITE" id="PS50850"/>
    </source>
</evidence>
<evidence type="ECO:0000313" key="7">
    <source>
        <dbReference type="EMBL" id="GAM38769.1"/>
    </source>
</evidence>
<dbReference type="InterPro" id="IPR036259">
    <property type="entry name" value="MFS_trans_sf"/>
</dbReference>
<dbReference type="Proteomes" id="UP000053095">
    <property type="component" value="Unassembled WGS sequence"/>
</dbReference>
<feature type="transmembrane region" description="Helical" evidence="5">
    <location>
        <begin position="511"/>
        <end position="532"/>
    </location>
</feature>
<dbReference type="Gene3D" id="1.20.1250.20">
    <property type="entry name" value="MFS general substrate transporter like domains"/>
    <property type="match status" value="2"/>
</dbReference>
<organism evidence="7 8">
    <name type="scientific">Talaromyces pinophilus</name>
    <name type="common">Penicillium pinophilum</name>
    <dbReference type="NCBI Taxonomy" id="128442"/>
    <lineage>
        <taxon>Eukaryota</taxon>
        <taxon>Fungi</taxon>
        <taxon>Dikarya</taxon>
        <taxon>Ascomycota</taxon>
        <taxon>Pezizomycotina</taxon>
        <taxon>Eurotiomycetes</taxon>
        <taxon>Eurotiomycetidae</taxon>
        <taxon>Eurotiales</taxon>
        <taxon>Trichocomaceae</taxon>
        <taxon>Talaromyces</taxon>
        <taxon>Talaromyces sect. Talaromyces</taxon>
    </lineage>
</organism>
<evidence type="ECO:0000256" key="5">
    <source>
        <dbReference type="SAM" id="Phobius"/>
    </source>
</evidence>
<feature type="transmembrane region" description="Helical" evidence="5">
    <location>
        <begin position="375"/>
        <end position="394"/>
    </location>
</feature>
<evidence type="ECO:0000313" key="8">
    <source>
        <dbReference type="Proteomes" id="UP000053095"/>
    </source>
</evidence>
<dbReference type="EMBL" id="DF933829">
    <property type="protein sequence ID" value="GAM38769.1"/>
    <property type="molecule type" value="Genomic_DNA"/>
</dbReference>
<gene>
    <name evidence="7" type="ORF">TCE0_033r09774</name>
</gene>
<keyword evidence="8" id="KW-1185">Reference proteome</keyword>
<dbReference type="AlphaFoldDB" id="A0A6V8HCP5"/>
<name>A0A6V8HCP5_TALPI</name>